<accession>A0AAQ3PN26</accession>
<keyword evidence="3" id="KW-1185">Reference proteome</keyword>
<dbReference type="PANTHER" id="PTHR10775:SF185">
    <property type="entry name" value="OS08G0208400 PROTEIN"/>
    <property type="match status" value="1"/>
</dbReference>
<feature type="domain" description="Transposase-associated" evidence="1">
    <location>
        <begin position="3"/>
        <end position="47"/>
    </location>
</feature>
<dbReference type="AlphaFoldDB" id="A0AAQ3PN26"/>
<evidence type="ECO:0000313" key="2">
    <source>
        <dbReference type="EMBL" id="WVZ52449.1"/>
    </source>
</evidence>
<feature type="non-terminal residue" evidence="2">
    <location>
        <position position="1"/>
    </location>
</feature>
<dbReference type="InterPro" id="IPR004242">
    <property type="entry name" value="Transposase_21"/>
</dbReference>
<dbReference type="InterPro" id="IPR029480">
    <property type="entry name" value="Transpos_assoc"/>
</dbReference>
<organism evidence="2 3">
    <name type="scientific">Paspalum notatum var. saurae</name>
    <dbReference type="NCBI Taxonomy" id="547442"/>
    <lineage>
        <taxon>Eukaryota</taxon>
        <taxon>Viridiplantae</taxon>
        <taxon>Streptophyta</taxon>
        <taxon>Embryophyta</taxon>
        <taxon>Tracheophyta</taxon>
        <taxon>Spermatophyta</taxon>
        <taxon>Magnoliopsida</taxon>
        <taxon>Liliopsida</taxon>
        <taxon>Poales</taxon>
        <taxon>Poaceae</taxon>
        <taxon>PACMAD clade</taxon>
        <taxon>Panicoideae</taxon>
        <taxon>Andropogonodae</taxon>
        <taxon>Paspaleae</taxon>
        <taxon>Paspalinae</taxon>
        <taxon>Paspalum</taxon>
    </lineage>
</organism>
<dbReference type="Proteomes" id="UP001341281">
    <property type="component" value="Chromosome 01"/>
</dbReference>
<evidence type="ECO:0000313" key="3">
    <source>
        <dbReference type="Proteomes" id="UP001341281"/>
    </source>
</evidence>
<gene>
    <name evidence="2" type="ORF">U9M48_003504</name>
</gene>
<dbReference type="PANTHER" id="PTHR10775">
    <property type="entry name" value="OS08G0208400 PROTEIN"/>
    <property type="match status" value="1"/>
</dbReference>
<evidence type="ECO:0000259" key="1">
    <source>
        <dbReference type="Pfam" id="PF13963"/>
    </source>
</evidence>
<reference evidence="2 3" key="1">
    <citation type="submission" date="2024-02" db="EMBL/GenBank/DDBJ databases">
        <title>High-quality chromosome-scale genome assembly of Pensacola bahiagrass (Paspalum notatum Flugge var. saurae).</title>
        <authorList>
            <person name="Vega J.M."/>
            <person name="Podio M."/>
            <person name="Orjuela J."/>
            <person name="Siena L.A."/>
            <person name="Pessino S.C."/>
            <person name="Combes M.C."/>
            <person name="Mariac C."/>
            <person name="Albertini E."/>
            <person name="Pupilli F."/>
            <person name="Ortiz J.P.A."/>
            <person name="Leblanc O."/>
        </authorList>
    </citation>
    <scope>NUCLEOTIDE SEQUENCE [LARGE SCALE GENOMIC DNA]</scope>
    <source>
        <strain evidence="2">R1</strain>
        <tissue evidence="2">Leaf</tissue>
    </source>
</reference>
<proteinExistence type="predicted"/>
<protein>
    <recommendedName>
        <fullName evidence="1">Transposase-associated domain-containing protein</fullName>
    </recommendedName>
</protein>
<dbReference type="EMBL" id="CP144745">
    <property type="protein sequence ID" value="WVZ52449.1"/>
    <property type="molecule type" value="Genomic_DNA"/>
</dbReference>
<sequence>MTTHNRVRCPCNKHNNGGSLLNKLEIAKDLVDYGFTPDYETWTFHGEKETTRVEIEGETDDVSVGVDRMDEMLEALQPEFGLNSEDPPTKEVEEFFKLLKASEEPLHEHTKVSILAFVTRLIAIKSKYFFSNNCFNDLLQLIGDVLSQPHKLPKDMYHCNRLTKSLDGVRDNPAVMAHPADSDAWKALDEFDPEFAKDARNIRFGLATDGFIPFSESAASYSCWPVFAIPYNLPPSMCMKCFHLEFGGKIYYFDCHRCWLPSDHIRGEKDAFRKDIVCYEEPPKRLSGEEIVDQLASLKLNKEKTAYEGFGKKHNWTHISGIWDLPYANALKLPHNIDVMHQECNVAESIISTCMDFSDKTKDNVKARKDLAKICNRPTLELTPSGGKP</sequence>
<dbReference type="Pfam" id="PF02992">
    <property type="entry name" value="Transposase_21"/>
    <property type="match status" value="1"/>
</dbReference>
<dbReference type="Pfam" id="PF13963">
    <property type="entry name" value="Transpos_assoc"/>
    <property type="match status" value="1"/>
</dbReference>
<name>A0AAQ3PN26_PASNO</name>